<dbReference type="STRING" id="1147741.A0A0R3RWG0"/>
<evidence type="ECO:0000256" key="2">
    <source>
        <dbReference type="ARBA" id="ARBA00022679"/>
    </source>
</evidence>
<dbReference type="InterPro" id="IPR029063">
    <property type="entry name" value="SAM-dependent_MTases_sf"/>
</dbReference>
<dbReference type="PANTHER" id="PTHR43667">
    <property type="entry name" value="CYCLOPROPANE-FATTY-ACYL-PHOSPHOLIPID SYNTHASE"/>
    <property type="match status" value="1"/>
</dbReference>
<dbReference type="NCBIfam" id="TIGR02684">
    <property type="entry name" value="dnstrm_HI1420"/>
    <property type="match status" value="1"/>
</dbReference>
<keyword evidence="1" id="KW-0489">Methyltransferase</keyword>
<reference evidence="6" key="1">
    <citation type="submission" date="2017-02" db="UniProtKB">
        <authorList>
            <consortium name="WormBaseParasite"/>
        </authorList>
    </citation>
    <scope>IDENTIFICATION</scope>
</reference>
<keyword evidence="3" id="KW-0949">S-adenosyl-L-methionine</keyword>
<dbReference type="GO" id="GO:0008168">
    <property type="term" value="F:methyltransferase activity"/>
    <property type="evidence" value="ECO:0007669"/>
    <property type="project" value="UniProtKB-KW"/>
</dbReference>
<keyword evidence="4" id="KW-0443">Lipid metabolism</keyword>
<evidence type="ECO:0000313" key="6">
    <source>
        <dbReference type="WBParaSite" id="EEL_0000649501-mRNA-1"/>
    </source>
</evidence>
<protein>
    <submittedName>
        <fullName evidence="6">Cyclopropane-fatty-acyl-phospholipid synthase</fullName>
    </submittedName>
</protein>
<dbReference type="GO" id="GO:0006629">
    <property type="term" value="P:lipid metabolic process"/>
    <property type="evidence" value="ECO:0007669"/>
    <property type="project" value="UniProtKB-KW"/>
</dbReference>
<dbReference type="WBParaSite" id="EEL_0000649501-mRNA-1">
    <property type="protein sequence ID" value="EEL_0000649501-mRNA-1"/>
    <property type="gene ID" value="EEL_0000649501"/>
</dbReference>
<accession>A0A0R3RWG0</accession>
<dbReference type="Gene3D" id="3.40.50.150">
    <property type="entry name" value="Vaccinia Virus protein VP39"/>
    <property type="match status" value="1"/>
</dbReference>
<dbReference type="Proteomes" id="UP000050640">
    <property type="component" value="Unplaced"/>
</dbReference>
<dbReference type="InterPro" id="IPR014057">
    <property type="entry name" value="HI1420"/>
</dbReference>
<evidence type="ECO:0000256" key="3">
    <source>
        <dbReference type="ARBA" id="ARBA00022691"/>
    </source>
</evidence>
<evidence type="ECO:0000256" key="1">
    <source>
        <dbReference type="ARBA" id="ARBA00022603"/>
    </source>
</evidence>
<sequence length="552" mass="61395">MHASVLHDRARAAIAARLFRLANGLVGDVLSVGQGVSELRIHYGPGYRTTMATKLYDYDPAEALKSDDAIEVFLADAFETGDAGHIAKALGVVARAKGMTSIARATGLAREQLYRSLSEDGNPTLETTIAVMKAIESAARIIRTVLHMLEPQFAVELWNGERIGDMDGPVLAINDPMAVRRLALKPNIGSIVELWISGQIDVKNGTLFDLVERGPKGKFKQKLKTLPKWQLLKDVPALLLGGRGTDASGVDGRKPFVSGSDKAAITHHYDVSNEFYQLFLDERMVYTCAYFTDWANSLDQAQEAKLDLICRKLRLTPGEKLLDIGCGWGAMLIHAAKHYGITGTGVSLSEAQTALARERIKAEGLEDKITIHVKSYEHLDEEFDKISSIGMFEHVGIANYDTYFSSVHRLLRPGGLYLHHAITRRMKRNKKTFRRKSAEHLALVKYIFPGGELDHLGMTIENLEGYGFEVHDVENLREHYGRTCRLWADRLHARFDEAIAEVGAPKARLWLLYLTGCALAFERGTVQINQTLASKRKRGISAVPQTRADLYR</sequence>
<dbReference type="Pfam" id="PF02353">
    <property type="entry name" value="CMAS"/>
    <property type="match status" value="1"/>
</dbReference>
<organism evidence="5 6">
    <name type="scientific">Elaeophora elaphi</name>
    <dbReference type="NCBI Taxonomy" id="1147741"/>
    <lineage>
        <taxon>Eukaryota</taxon>
        <taxon>Metazoa</taxon>
        <taxon>Ecdysozoa</taxon>
        <taxon>Nematoda</taxon>
        <taxon>Chromadorea</taxon>
        <taxon>Rhabditida</taxon>
        <taxon>Spirurina</taxon>
        <taxon>Spiruromorpha</taxon>
        <taxon>Filarioidea</taxon>
        <taxon>Onchocercidae</taxon>
        <taxon>Elaeophora</taxon>
    </lineage>
</organism>
<keyword evidence="2" id="KW-0808">Transferase</keyword>
<keyword evidence="5" id="KW-1185">Reference proteome</keyword>
<dbReference type="PANTHER" id="PTHR43667:SF1">
    <property type="entry name" value="CYCLOPROPANE-FATTY-ACYL-PHOSPHOLIPID SYNTHASE"/>
    <property type="match status" value="1"/>
</dbReference>
<dbReference type="AlphaFoldDB" id="A0A0R3RWG0"/>
<proteinExistence type="predicted"/>
<evidence type="ECO:0000313" key="5">
    <source>
        <dbReference type="Proteomes" id="UP000050640"/>
    </source>
</evidence>
<dbReference type="CDD" id="cd02440">
    <property type="entry name" value="AdoMet_MTases"/>
    <property type="match status" value="1"/>
</dbReference>
<dbReference type="SUPFAM" id="SSF53335">
    <property type="entry name" value="S-adenosyl-L-methionine-dependent methyltransferases"/>
    <property type="match status" value="1"/>
</dbReference>
<dbReference type="GO" id="GO:0032259">
    <property type="term" value="P:methylation"/>
    <property type="evidence" value="ECO:0007669"/>
    <property type="project" value="UniProtKB-KW"/>
</dbReference>
<evidence type="ECO:0000256" key="4">
    <source>
        <dbReference type="ARBA" id="ARBA00023098"/>
    </source>
</evidence>
<name>A0A0R3RWG0_9BILA</name>
<dbReference type="Pfam" id="PF21716">
    <property type="entry name" value="dnstrm_HI1420"/>
    <property type="match status" value="1"/>
</dbReference>
<dbReference type="InterPro" id="IPR050723">
    <property type="entry name" value="CFA/CMAS"/>
</dbReference>